<feature type="domain" description="Helicase ATP-binding" evidence="7">
    <location>
        <begin position="659"/>
        <end position="846"/>
    </location>
</feature>
<protein>
    <recommendedName>
        <fullName evidence="10">DNA repair protein RAD26</fullName>
    </recommendedName>
</protein>
<dbReference type="GO" id="GO:0005524">
    <property type="term" value="F:ATP binding"/>
    <property type="evidence" value="ECO:0007669"/>
    <property type="project" value="InterPro"/>
</dbReference>
<feature type="compositionally biased region" description="Acidic residues" evidence="6">
    <location>
        <begin position="497"/>
        <end position="519"/>
    </location>
</feature>
<accession>A0A0H5FT11</accession>
<dbReference type="CDD" id="cd18793">
    <property type="entry name" value="SF2_C_SNF"/>
    <property type="match status" value="1"/>
</dbReference>
<dbReference type="InterPro" id="IPR000330">
    <property type="entry name" value="SNF2_N"/>
</dbReference>
<feature type="compositionally biased region" description="Basic and acidic residues" evidence="6">
    <location>
        <begin position="75"/>
        <end position="86"/>
    </location>
</feature>
<dbReference type="PANTHER" id="PTHR45629">
    <property type="entry name" value="SNF2/RAD54 FAMILY MEMBER"/>
    <property type="match status" value="1"/>
</dbReference>
<dbReference type="GO" id="GO:0016787">
    <property type="term" value="F:hydrolase activity"/>
    <property type="evidence" value="ECO:0007669"/>
    <property type="project" value="UniProtKB-KW"/>
</dbReference>
<dbReference type="InterPro" id="IPR049730">
    <property type="entry name" value="SNF2/RAD54-like_C"/>
</dbReference>
<feature type="domain" description="Helicase C-terminal" evidence="8">
    <location>
        <begin position="1039"/>
        <end position="1205"/>
    </location>
</feature>
<dbReference type="Pfam" id="PF00271">
    <property type="entry name" value="Helicase_C"/>
    <property type="match status" value="1"/>
</dbReference>
<dbReference type="SMART" id="SM00490">
    <property type="entry name" value="HELICc"/>
    <property type="match status" value="1"/>
</dbReference>
<dbReference type="InterPro" id="IPR027417">
    <property type="entry name" value="P-loop_NTPase"/>
</dbReference>
<feature type="compositionally biased region" description="Low complexity" evidence="6">
    <location>
        <begin position="1354"/>
        <end position="1365"/>
    </location>
</feature>
<reference evidence="9" key="1">
    <citation type="submission" date="2015-06" db="EMBL/GenBank/DDBJ databases">
        <title>Genetic Architecture Underlying Mating-Type Determination in the Yeast Leucosporidium scottii and the Evolution of Mating Systems in Basidiomycetes.</title>
        <authorList>
            <person name="Maia T.M."/>
            <person name="Lopes S."/>
            <person name="Almeida J.M.G.C.F."/>
            <person name="Rosa L.H."/>
            <person name="Sampaio J.P."/>
            <person name="Goncalves P."/>
            <person name="Coelho M.A."/>
        </authorList>
    </citation>
    <scope>NUCLEOTIDE SEQUENCE</scope>
</reference>
<evidence type="ECO:0000256" key="5">
    <source>
        <dbReference type="ARBA" id="ARBA00023242"/>
    </source>
</evidence>
<name>A0A0H5FT11_9BASI</name>
<dbReference type="EMBL" id="LN868507">
    <property type="protein sequence ID" value="CRX79106.1"/>
    <property type="molecule type" value="Genomic_DNA"/>
</dbReference>
<feature type="compositionally biased region" description="Basic and acidic residues" evidence="6">
    <location>
        <begin position="153"/>
        <end position="208"/>
    </location>
</feature>
<dbReference type="PROSITE" id="PS00690">
    <property type="entry name" value="DEAH_ATP_HELICASE"/>
    <property type="match status" value="1"/>
</dbReference>
<dbReference type="PANTHER" id="PTHR45629:SF7">
    <property type="entry name" value="DNA EXCISION REPAIR PROTEIN ERCC-6-RELATED"/>
    <property type="match status" value="1"/>
</dbReference>
<dbReference type="SUPFAM" id="SSF52540">
    <property type="entry name" value="P-loop containing nucleoside triphosphate hydrolases"/>
    <property type="match status" value="2"/>
</dbReference>
<comment type="subcellular location">
    <subcellularLocation>
        <location evidence="1">Nucleus</location>
    </subcellularLocation>
</comment>
<feature type="compositionally biased region" description="Low complexity" evidence="6">
    <location>
        <begin position="1427"/>
        <end position="1437"/>
    </location>
</feature>
<evidence type="ECO:0000259" key="8">
    <source>
        <dbReference type="PROSITE" id="PS51194"/>
    </source>
</evidence>
<keyword evidence="3" id="KW-0378">Hydrolase</keyword>
<dbReference type="Gene3D" id="3.40.50.10810">
    <property type="entry name" value="Tandem AAA-ATPase domain"/>
    <property type="match status" value="1"/>
</dbReference>
<feature type="compositionally biased region" description="Basic and acidic residues" evidence="6">
    <location>
        <begin position="1338"/>
        <end position="1351"/>
    </location>
</feature>
<evidence type="ECO:0000256" key="1">
    <source>
        <dbReference type="ARBA" id="ARBA00004123"/>
    </source>
</evidence>
<evidence type="ECO:0000313" key="9">
    <source>
        <dbReference type="EMBL" id="CRX79106.1"/>
    </source>
</evidence>
<dbReference type="InterPro" id="IPR001650">
    <property type="entry name" value="Helicase_C-like"/>
</dbReference>
<feature type="compositionally biased region" description="Basic and acidic residues" evidence="6">
    <location>
        <begin position="94"/>
        <end position="116"/>
    </location>
</feature>
<keyword evidence="5" id="KW-0539">Nucleus</keyword>
<dbReference type="InterPro" id="IPR038718">
    <property type="entry name" value="SNF2-like_sf"/>
</dbReference>
<feature type="compositionally biased region" description="Low complexity" evidence="6">
    <location>
        <begin position="19"/>
        <end position="36"/>
    </location>
</feature>
<evidence type="ECO:0000256" key="4">
    <source>
        <dbReference type="ARBA" id="ARBA00022840"/>
    </source>
</evidence>
<dbReference type="SMART" id="SM00487">
    <property type="entry name" value="DEXDc"/>
    <property type="match status" value="1"/>
</dbReference>
<feature type="compositionally biased region" description="Basic and acidic residues" evidence="6">
    <location>
        <begin position="1388"/>
        <end position="1421"/>
    </location>
</feature>
<proteinExistence type="predicted"/>
<organism evidence="9">
    <name type="scientific">Leucosporidium scottii</name>
    <dbReference type="NCBI Taxonomy" id="5278"/>
    <lineage>
        <taxon>Eukaryota</taxon>
        <taxon>Fungi</taxon>
        <taxon>Dikarya</taxon>
        <taxon>Basidiomycota</taxon>
        <taxon>Pucciniomycotina</taxon>
        <taxon>Microbotryomycetes</taxon>
        <taxon>Leucosporidiales</taxon>
        <taxon>Leucosporidium</taxon>
    </lineage>
</organism>
<evidence type="ECO:0000256" key="2">
    <source>
        <dbReference type="ARBA" id="ARBA00022741"/>
    </source>
</evidence>
<evidence type="ECO:0000256" key="6">
    <source>
        <dbReference type="SAM" id="MobiDB-lite"/>
    </source>
</evidence>
<dbReference type="FunFam" id="3.40.50.10810:FF:000019">
    <property type="entry name" value="DNA excision repair protein ERCC-6-like 2 isoform X1"/>
    <property type="match status" value="1"/>
</dbReference>
<dbReference type="GO" id="GO:0005634">
    <property type="term" value="C:nucleus"/>
    <property type="evidence" value="ECO:0007669"/>
    <property type="project" value="UniProtKB-SubCell"/>
</dbReference>
<dbReference type="InterPro" id="IPR002464">
    <property type="entry name" value="DNA/RNA_helicase_DEAH_CS"/>
</dbReference>
<feature type="compositionally biased region" description="Basic residues" evidence="6">
    <location>
        <begin position="124"/>
        <end position="133"/>
    </location>
</feature>
<evidence type="ECO:0000256" key="3">
    <source>
        <dbReference type="ARBA" id="ARBA00022801"/>
    </source>
</evidence>
<dbReference type="InterPro" id="IPR014001">
    <property type="entry name" value="Helicase_ATP-bd"/>
</dbReference>
<keyword evidence="2" id="KW-0547">Nucleotide-binding</keyword>
<feature type="compositionally biased region" description="Acidic residues" evidence="6">
    <location>
        <begin position="457"/>
        <end position="472"/>
    </location>
</feature>
<sequence length="1505" mass="169615">MAYGSATLPVRTKTKVTTKTKTTVKTSSSAVASTSKLPAKGRKLTEDDSSQSQPAPKRRESLPDPTDSEDDDDPDFGRNAKEKTREEVEDLMEKEEKKRAKEEVKVAKALAKERGEVYVPPPKPKGKKARRSKVKDESEDEPVVRRPPPRPAHLFEPRTGDSTDSDQDKRTTKSRYDPEAKKRELSERTGFDIGRVRSGDKGKGKARESTWAAQSSDSEEGEGYFKKRGDQYSYIGSGRNKRRVFPDTEQGRAAALEEHKKRRWVNKKNPERMSAYRKEMEELTNPLIQLLMTPPPDVEIAVINSDNESMDDGSGYEDGHQLQTDSEDERPVARQAPSRPKKPFATPLLDQVDRKIKREASDEDIKPIIREEEDVKPLIKREEEDVKPVIMPMLTLSDDESEPATEHEEDDDESPTNRLSNRLSLVDIKPVIQPSPPPVASTSKISAAVEDVKMISLEDDSDAEPATEDDDAPLPPTVASSSLHSNMAVLDAISLTDDSEPEPETEVEEDSMDLDEGEEMDWRAKGLMEDSKKVAEKRRQEEKARRRKEDEERIRLKIEETTKGADSDLEDAKMEDEPSYSQAIDLAASQAASQLNAYHRRQTIPPEGIPVYKGRPKFPIRTQEQLTTGRHKLSSQHEIPAPINRFLRPYQRDGADFLYHQFSNNMGGVLGDDMGLGKTIQVIAFLSAVMNKTGKRADAGARSRAIREIPKGDPLPAPSEHGLTCLIICPASVVHNWEREFKVWSYIETVVYGGSNKKDNLRMFSMGHKDVVIAGFETVRTNIDRLSKEDFSIVVVDEAHRLKSHKAEVTKAIHRFDTRLRYGLTGTAVQNRLEELWSILNWAVPSQVGTSNQWNDLVTLPLKFTQKSDATDEQLALGRRRTIALAGSLLPRFWIRRTKESVKLQLPRKIDNIVLCPLTSTQKEVYRNIMQLPEVQLLLTADDPCPCGAADDNGVRYKQGKCCERGWSKLIFKYMDLFRKISNHLVLIYPDKEDKKTNAPKYQQDLAWVQSAFPDDWQNRKLGALQNDYDPELCGKWKILCELLDVWKAAGDKVLLFTNSLKILDLLQKRFEARNNYQWCRLDGRVPNDERSSVADLSHHPGLKLVDQFNSPEGGVDVFLISTRAGGVGLNLTAANRVVIFDPSWNPSHDLQAMDRSYRFGQTREVHVYRLVGAGTIEELIINRQQVKRALANMAYDANAERRLYTGVEGEKEHTGELYGVKNIFKYTEHFSLTEKAIKDCALAEAEYEDYDDEENADGSQRIKEIDENEVVKGLVDIGEQKELSAAERRKKEEQEAIKRILTGAYTLESNATLGNSKIEEERARRAVQGQILGGKTRTREDSPAVKKPATDVKPASKAPKSTAAWDPTARRSKKRKAPEQHAVTPKPKREAKAKLEPVVKSEVKPVVKAEVKPEVVRVKAEPPSSPRQSSSSSSSSETFAILADIKKRLGISSSVTLKQIIDASMDRHGWHKFLQRITSLDEAGQQREMEGICSAYKNKNKRRG</sequence>
<dbReference type="PROSITE" id="PS51194">
    <property type="entry name" value="HELICASE_CTER"/>
    <property type="match status" value="1"/>
</dbReference>
<gene>
    <name evidence="9" type="ORF">ls5930a1_00132</name>
</gene>
<dbReference type="InterPro" id="IPR050496">
    <property type="entry name" value="SNF2_RAD54_helicase_repair"/>
</dbReference>
<evidence type="ECO:0008006" key="10">
    <source>
        <dbReference type="Google" id="ProtNLM"/>
    </source>
</evidence>
<feature type="compositionally biased region" description="Acidic residues" evidence="6">
    <location>
        <begin position="397"/>
        <end position="414"/>
    </location>
</feature>
<keyword evidence="4" id="KW-0067">ATP-binding</keyword>
<evidence type="ECO:0000259" key="7">
    <source>
        <dbReference type="PROSITE" id="PS51192"/>
    </source>
</evidence>
<dbReference type="Gene3D" id="3.40.50.300">
    <property type="entry name" value="P-loop containing nucleotide triphosphate hydrolases"/>
    <property type="match status" value="1"/>
</dbReference>
<dbReference type="Pfam" id="PF00176">
    <property type="entry name" value="SNF2-rel_dom"/>
    <property type="match status" value="1"/>
</dbReference>
<feature type="compositionally biased region" description="Basic and acidic residues" evidence="6">
    <location>
        <begin position="520"/>
        <end position="550"/>
    </location>
</feature>
<feature type="region of interest" description="Disordered" evidence="6">
    <location>
        <begin position="1328"/>
        <end position="1438"/>
    </location>
</feature>
<feature type="region of interest" description="Disordered" evidence="6">
    <location>
        <begin position="1"/>
        <end position="247"/>
    </location>
</feature>
<feature type="compositionally biased region" description="Basic and acidic residues" evidence="6">
    <location>
        <begin position="351"/>
        <end position="387"/>
    </location>
</feature>
<feature type="region of interest" description="Disordered" evidence="6">
    <location>
        <begin position="302"/>
        <end position="550"/>
    </location>
</feature>
<dbReference type="PROSITE" id="PS51192">
    <property type="entry name" value="HELICASE_ATP_BIND_1"/>
    <property type="match status" value="1"/>
</dbReference>